<evidence type="ECO:0000313" key="4">
    <source>
        <dbReference type="Proteomes" id="UP000373449"/>
    </source>
</evidence>
<dbReference type="PRINTS" id="PR00039">
    <property type="entry name" value="HTHLYSR"/>
</dbReference>
<dbReference type="GO" id="GO:0006351">
    <property type="term" value="P:DNA-templated transcription"/>
    <property type="evidence" value="ECO:0007669"/>
    <property type="project" value="TreeGrafter"/>
</dbReference>
<dbReference type="GO" id="GO:0003700">
    <property type="term" value="F:DNA-binding transcription factor activity"/>
    <property type="evidence" value="ECO:0007669"/>
    <property type="project" value="InterPro"/>
</dbReference>
<dbReference type="Pfam" id="PF00126">
    <property type="entry name" value="HTH_1"/>
    <property type="match status" value="1"/>
</dbReference>
<organism evidence="3 4">
    <name type="scientific">Budvicia aquatica</name>
    <dbReference type="NCBI Taxonomy" id="82979"/>
    <lineage>
        <taxon>Bacteria</taxon>
        <taxon>Pseudomonadati</taxon>
        <taxon>Pseudomonadota</taxon>
        <taxon>Gammaproteobacteria</taxon>
        <taxon>Enterobacterales</taxon>
        <taxon>Budviciaceae</taxon>
        <taxon>Budvicia</taxon>
    </lineage>
</organism>
<dbReference type="SUPFAM" id="SSF46785">
    <property type="entry name" value="Winged helix' DNA-binding domain"/>
    <property type="match status" value="1"/>
</dbReference>
<evidence type="ECO:0000256" key="1">
    <source>
        <dbReference type="ARBA" id="ARBA00009437"/>
    </source>
</evidence>
<comment type="similarity">
    <text evidence="1">Belongs to the LysR transcriptional regulatory family.</text>
</comment>
<dbReference type="InterPro" id="IPR036390">
    <property type="entry name" value="WH_DNA-bd_sf"/>
</dbReference>
<accession>A0A484ZJL1</accession>
<proteinExistence type="inferred from homology"/>
<dbReference type="AlphaFoldDB" id="A0A484ZJL1"/>
<dbReference type="GO" id="GO:0043565">
    <property type="term" value="F:sequence-specific DNA binding"/>
    <property type="evidence" value="ECO:0007669"/>
    <property type="project" value="TreeGrafter"/>
</dbReference>
<evidence type="ECO:0000259" key="2">
    <source>
        <dbReference type="PROSITE" id="PS50931"/>
    </source>
</evidence>
<name>A0A484ZJL1_9GAMM</name>
<reference evidence="3 4" key="1">
    <citation type="submission" date="2019-03" db="EMBL/GenBank/DDBJ databases">
        <authorList>
            <consortium name="Pathogen Informatics"/>
        </authorList>
    </citation>
    <scope>NUCLEOTIDE SEQUENCE [LARGE SCALE GENOMIC DNA]</scope>
    <source>
        <strain evidence="3 4">NCTC12282</strain>
    </source>
</reference>
<dbReference type="InterPro" id="IPR058163">
    <property type="entry name" value="LysR-type_TF_proteobact-type"/>
</dbReference>
<dbReference type="Gene3D" id="1.10.10.10">
    <property type="entry name" value="Winged helix-like DNA-binding domain superfamily/Winged helix DNA-binding domain"/>
    <property type="match status" value="1"/>
</dbReference>
<dbReference type="PROSITE" id="PS50931">
    <property type="entry name" value="HTH_LYSR"/>
    <property type="match status" value="1"/>
</dbReference>
<dbReference type="InterPro" id="IPR000847">
    <property type="entry name" value="LysR_HTH_N"/>
</dbReference>
<dbReference type="EMBL" id="CAADJA010000002">
    <property type="protein sequence ID" value="VFS48660.1"/>
    <property type="molecule type" value="Genomic_DNA"/>
</dbReference>
<sequence length="110" mass="12975">MPQYESYTRAAEKLALTQSAVFRQITALEEFLNVSLFHHVRKRIFLNDAGHYYLKLVRETLEQLERDTQSIMSYHSTQQVLEVAATPTFSTHWLIPNLNDFREKHPRHCA</sequence>
<dbReference type="PANTHER" id="PTHR30537">
    <property type="entry name" value="HTH-TYPE TRANSCRIPTIONAL REGULATOR"/>
    <property type="match status" value="1"/>
</dbReference>
<dbReference type="PANTHER" id="PTHR30537:SF26">
    <property type="entry name" value="GLYCINE CLEAVAGE SYSTEM TRANSCRIPTIONAL ACTIVATOR"/>
    <property type="match status" value="1"/>
</dbReference>
<dbReference type="Proteomes" id="UP000373449">
    <property type="component" value="Unassembled WGS sequence"/>
</dbReference>
<gene>
    <name evidence="3" type="primary">gcvA_3</name>
    <name evidence="3" type="ORF">NCTC12282_03312</name>
</gene>
<feature type="domain" description="HTH lysR-type" evidence="2">
    <location>
        <begin position="1"/>
        <end position="47"/>
    </location>
</feature>
<dbReference type="Gene3D" id="3.40.190.10">
    <property type="entry name" value="Periplasmic binding protein-like II"/>
    <property type="match status" value="1"/>
</dbReference>
<protein>
    <submittedName>
        <fullName evidence="3">Gcv operon activator</fullName>
    </submittedName>
</protein>
<dbReference type="InterPro" id="IPR036388">
    <property type="entry name" value="WH-like_DNA-bd_sf"/>
</dbReference>
<evidence type="ECO:0000313" key="3">
    <source>
        <dbReference type="EMBL" id="VFS48660.1"/>
    </source>
</evidence>